<sequence>MSPPLLGAPLTKDDDPLVETGHHADGRLLPEARFGDWQFGVLQDRLVPSGLMAFVKLPSGDEATLLWDESSPEFVRVEKIASEAGYLGAFRVGLGFKDIESRAGLVQQLEALLPLLKAQLPQKEGR</sequence>
<evidence type="ECO:0000313" key="1">
    <source>
        <dbReference type="EMBL" id="MDR7152696.1"/>
    </source>
</evidence>
<dbReference type="Proteomes" id="UP001265700">
    <property type="component" value="Unassembled WGS sequence"/>
</dbReference>
<organism evidence="1 2">
    <name type="scientific">Hydrogenophaga palleronii</name>
    <dbReference type="NCBI Taxonomy" id="65655"/>
    <lineage>
        <taxon>Bacteria</taxon>
        <taxon>Pseudomonadati</taxon>
        <taxon>Pseudomonadota</taxon>
        <taxon>Betaproteobacteria</taxon>
        <taxon>Burkholderiales</taxon>
        <taxon>Comamonadaceae</taxon>
        <taxon>Hydrogenophaga</taxon>
    </lineage>
</organism>
<proteinExistence type="predicted"/>
<name>A0ABU1WTR8_9BURK</name>
<accession>A0ABU1WTR8</accession>
<dbReference type="RefSeq" id="WP_310321701.1">
    <property type="nucleotide sequence ID" value="NZ_JAVDWU010000013.1"/>
</dbReference>
<dbReference type="EMBL" id="JAVDWU010000013">
    <property type="protein sequence ID" value="MDR7152696.1"/>
    <property type="molecule type" value="Genomic_DNA"/>
</dbReference>
<evidence type="ECO:0000313" key="2">
    <source>
        <dbReference type="Proteomes" id="UP001265700"/>
    </source>
</evidence>
<reference evidence="1 2" key="1">
    <citation type="submission" date="2023-07" db="EMBL/GenBank/DDBJ databases">
        <title>Sorghum-associated microbial communities from plants grown in Nebraska, USA.</title>
        <authorList>
            <person name="Schachtman D."/>
        </authorList>
    </citation>
    <scope>NUCLEOTIDE SEQUENCE [LARGE SCALE GENOMIC DNA]</scope>
    <source>
        <strain evidence="1 2">4249</strain>
    </source>
</reference>
<keyword evidence="2" id="KW-1185">Reference proteome</keyword>
<gene>
    <name evidence="1" type="ORF">J2W49_004674</name>
</gene>
<comment type="caution">
    <text evidence="1">The sequence shown here is derived from an EMBL/GenBank/DDBJ whole genome shotgun (WGS) entry which is preliminary data.</text>
</comment>
<evidence type="ECO:0008006" key="3">
    <source>
        <dbReference type="Google" id="ProtNLM"/>
    </source>
</evidence>
<protein>
    <recommendedName>
        <fullName evidence="3">PilZ domain-containing protein</fullName>
    </recommendedName>
</protein>